<gene>
    <name evidence="2" type="ORF">WS70_27885</name>
</gene>
<dbReference type="SUPFAM" id="SSF54427">
    <property type="entry name" value="NTF2-like"/>
    <property type="match status" value="1"/>
</dbReference>
<dbReference type="InterPro" id="IPR037401">
    <property type="entry name" value="SnoaL-like"/>
</dbReference>
<name>A0A1B4FP97_9BURK</name>
<dbReference type="RefSeq" id="WP_059471092.1">
    <property type="nucleotide sequence ID" value="NZ_CP013387.1"/>
</dbReference>
<evidence type="ECO:0000259" key="1">
    <source>
        <dbReference type="Pfam" id="PF12680"/>
    </source>
</evidence>
<reference evidence="2 3" key="1">
    <citation type="submission" date="2015-12" db="EMBL/GenBank/DDBJ databases">
        <title>Diversity of Burkholderia near neighbor genomes.</title>
        <authorList>
            <person name="Sahl J."/>
            <person name="Wagner D."/>
            <person name="Keim P."/>
        </authorList>
    </citation>
    <scope>NUCLEOTIDE SEQUENCE [LARGE SCALE GENOMIC DNA]</scope>
    <source>
        <strain evidence="2 3">BDU6</strain>
    </source>
</reference>
<feature type="domain" description="SnoaL-like" evidence="1">
    <location>
        <begin position="14"/>
        <end position="94"/>
    </location>
</feature>
<accession>A0A1B4FP97</accession>
<dbReference type="Gene3D" id="3.10.450.50">
    <property type="match status" value="1"/>
</dbReference>
<dbReference type="EMBL" id="CP013387">
    <property type="protein sequence ID" value="AOJ05497.1"/>
    <property type="molecule type" value="Genomic_DNA"/>
</dbReference>
<evidence type="ECO:0000313" key="2">
    <source>
        <dbReference type="EMBL" id="AOJ05497.1"/>
    </source>
</evidence>
<evidence type="ECO:0000313" key="3">
    <source>
        <dbReference type="Proteomes" id="UP000062519"/>
    </source>
</evidence>
<dbReference type="Proteomes" id="UP000062519">
    <property type="component" value="Chromosome 2"/>
</dbReference>
<dbReference type="KEGG" id="buu:WS70_27885"/>
<dbReference type="Pfam" id="PF12680">
    <property type="entry name" value="SnoaL_2"/>
    <property type="match status" value="1"/>
</dbReference>
<protein>
    <recommendedName>
        <fullName evidence="1">SnoaL-like domain-containing protein</fullName>
    </recommendedName>
</protein>
<dbReference type="InterPro" id="IPR032710">
    <property type="entry name" value="NTF2-like_dom_sf"/>
</dbReference>
<keyword evidence="3" id="KW-1185">Reference proteome</keyword>
<proteinExistence type="predicted"/>
<dbReference type="AlphaFoldDB" id="A0A1B4FP97"/>
<organism evidence="2 3">
    <name type="scientific">Burkholderia mayonis</name>
    <dbReference type="NCBI Taxonomy" id="1385591"/>
    <lineage>
        <taxon>Bacteria</taxon>
        <taxon>Pseudomonadati</taxon>
        <taxon>Pseudomonadota</taxon>
        <taxon>Betaproteobacteria</taxon>
        <taxon>Burkholderiales</taxon>
        <taxon>Burkholderiaceae</taxon>
        <taxon>Burkholderia</taxon>
        <taxon>pseudomallei group</taxon>
    </lineage>
</organism>
<sequence>MEPITQEFAQQFGREWIDAWNAHDLDRILSHYADGFEMSSPMIAQIAGEPSGCLCGKGAVGAYWSKALHMIPDLHFEWIATLAGVDSVAIHYRGAKGRLALEVFHFGPDRRVAKAFAHYAG</sequence>